<dbReference type="Gene3D" id="3.90.420.10">
    <property type="entry name" value="Oxidoreductase, molybdopterin-binding domain"/>
    <property type="match status" value="1"/>
</dbReference>
<dbReference type="AlphaFoldDB" id="A0A915DTZ3"/>
<protein>
    <submittedName>
        <fullName evidence="3">Oxidoreductase molybdopterin-binding domain-containing protein</fullName>
    </submittedName>
</protein>
<dbReference type="GO" id="GO:0020037">
    <property type="term" value="F:heme binding"/>
    <property type="evidence" value="ECO:0007669"/>
    <property type="project" value="TreeGrafter"/>
</dbReference>
<dbReference type="InterPro" id="IPR036374">
    <property type="entry name" value="OxRdtase_Mopterin-bd_sf"/>
</dbReference>
<dbReference type="InterPro" id="IPR014756">
    <property type="entry name" value="Ig_E-set"/>
</dbReference>
<dbReference type="WBParaSite" id="jg23151">
    <property type="protein sequence ID" value="jg23151"/>
    <property type="gene ID" value="jg23151"/>
</dbReference>
<organism evidence="2 3">
    <name type="scientific">Ditylenchus dipsaci</name>
    <dbReference type="NCBI Taxonomy" id="166011"/>
    <lineage>
        <taxon>Eukaryota</taxon>
        <taxon>Metazoa</taxon>
        <taxon>Ecdysozoa</taxon>
        <taxon>Nematoda</taxon>
        <taxon>Chromadorea</taxon>
        <taxon>Rhabditida</taxon>
        <taxon>Tylenchina</taxon>
        <taxon>Tylenchomorpha</taxon>
        <taxon>Sphaerularioidea</taxon>
        <taxon>Anguinidae</taxon>
        <taxon>Anguininae</taxon>
        <taxon>Ditylenchus</taxon>
    </lineage>
</organism>
<dbReference type="Proteomes" id="UP000887574">
    <property type="component" value="Unplaced"/>
</dbReference>
<dbReference type="GO" id="GO:0005739">
    <property type="term" value="C:mitochondrion"/>
    <property type="evidence" value="ECO:0007669"/>
    <property type="project" value="TreeGrafter"/>
</dbReference>
<dbReference type="PANTHER" id="PTHR19372:SF7">
    <property type="entry name" value="SULFITE OXIDASE, MITOCHONDRIAL"/>
    <property type="match status" value="1"/>
</dbReference>
<proteinExistence type="predicted"/>
<feature type="domain" description="Oxidoreductase molybdopterin-binding" evidence="1">
    <location>
        <begin position="1"/>
        <end position="44"/>
    </location>
</feature>
<keyword evidence="2" id="KW-1185">Reference proteome</keyword>
<name>A0A915DTZ3_9BILA</name>
<dbReference type="PANTHER" id="PTHR19372">
    <property type="entry name" value="SULFITE REDUCTASE"/>
    <property type="match status" value="1"/>
</dbReference>
<dbReference type="SUPFAM" id="SSF81296">
    <property type="entry name" value="E set domains"/>
    <property type="match status" value="1"/>
</dbReference>
<dbReference type="Pfam" id="PF00174">
    <property type="entry name" value="Oxidored_molyb"/>
    <property type="match status" value="1"/>
</dbReference>
<dbReference type="GO" id="GO:0008482">
    <property type="term" value="F:sulfite oxidase activity"/>
    <property type="evidence" value="ECO:0007669"/>
    <property type="project" value="TreeGrafter"/>
</dbReference>
<dbReference type="Gene3D" id="2.60.40.650">
    <property type="match status" value="1"/>
</dbReference>
<dbReference type="InterPro" id="IPR000572">
    <property type="entry name" value="OxRdtase_Mopterin-bd_dom"/>
</dbReference>
<dbReference type="GO" id="GO:0006790">
    <property type="term" value="P:sulfur compound metabolic process"/>
    <property type="evidence" value="ECO:0007669"/>
    <property type="project" value="TreeGrafter"/>
</dbReference>
<evidence type="ECO:0000259" key="1">
    <source>
        <dbReference type="Pfam" id="PF00174"/>
    </source>
</evidence>
<dbReference type="PRINTS" id="PR00407">
    <property type="entry name" value="EUMOPTERIN"/>
</dbReference>
<accession>A0A915DTZ3</accession>
<dbReference type="SUPFAM" id="SSF56524">
    <property type="entry name" value="Oxidoreductase molybdopterin-binding domain"/>
    <property type="match status" value="1"/>
</dbReference>
<sequence length="191" mass="21910">MNDIDIPADHGYPLRVICPGIVGARQVKWLTTIKTSQEESPSHWQKKDYRAFSPNVQIGDTPDFDSVPAIQEYPVQSAICLPSPNTKVSREEETVEVYGGTTWQSAELKQDPEQDLDHMWAWTLWKADIKIPKQGDKLRYFVKLLIDLTTLSQRLLLVCGMYEDCFTTLGTECPYKLLDCLLAFIYFEFVI</sequence>
<dbReference type="InterPro" id="IPR008335">
    <property type="entry name" value="Mopterin_OxRdtase_euk"/>
</dbReference>
<reference evidence="3" key="1">
    <citation type="submission" date="2022-11" db="UniProtKB">
        <authorList>
            <consortium name="WormBaseParasite"/>
        </authorList>
    </citation>
    <scope>IDENTIFICATION</scope>
</reference>
<evidence type="ECO:0000313" key="3">
    <source>
        <dbReference type="WBParaSite" id="jg23151"/>
    </source>
</evidence>
<evidence type="ECO:0000313" key="2">
    <source>
        <dbReference type="Proteomes" id="UP000887574"/>
    </source>
</evidence>
<dbReference type="GO" id="GO:0043546">
    <property type="term" value="F:molybdopterin cofactor binding"/>
    <property type="evidence" value="ECO:0007669"/>
    <property type="project" value="TreeGrafter"/>
</dbReference>